<protein>
    <recommendedName>
        <fullName evidence="3">FHA domain-containing protein</fullName>
    </recommendedName>
</protein>
<dbReference type="AlphaFoldDB" id="A0A520S4B7"/>
<evidence type="ECO:0000313" key="1">
    <source>
        <dbReference type="EMBL" id="RZO77293.1"/>
    </source>
</evidence>
<reference evidence="1 2" key="1">
    <citation type="submission" date="2019-02" db="EMBL/GenBank/DDBJ databases">
        <title>Prokaryotic population dynamics and viral predation in marine succession experiment using metagenomics: the confinement effect.</title>
        <authorList>
            <person name="Haro-Moreno J.M."/>
            <person name="Rodriguez-Valera F."/>
            <person name="Lopez-Perez M."/>
        </authorList>
    </citation>
    <scope>NUCLEOTIDE SEQUENCE [LARGE SCALE GENOMIC DNA]</scope>
    <source>
        <strain evidence="1">MED-G157</strain>
    </source>
</reference>
<proteinExistence type="predicted"/>
<name>A0A520S4B7_9GAMM</name>
<gene>
    <name evidence="1" type="ORF">EVA68_01515</name>
</gene>
<sequence length="436" mass="48293">MAIGIIELNDLGIQVSCDDEITIISPGYALIHNNGELSVGADAMNLTRLLPSWTSNHFWNQLNTNPIPNARDAIRHNADLAFAHLESLWEDIKERVDSVIFVVPSFYNRSSLSLLLGMAEECGIPTAGVVDLPIAAACDQRLRDVSLYLDIHLHRITLTRISNTLNLSRTNDSTVCETGMSTLLDRWANAVTNQFIQTSRYDPLHNAKSEQELYKQLPDWITKFKTKRNNLFNLNIDGLKQSTTISIDQLMPACAPLFPQIIQSIRKQASTNETTTLLLSHRFNKIPGIKNTLDLLEKIDVIELSSNAAIQGAFNHSETIISEGDSITHVVNLPIKAKSIVDEPTTEYRGSHLLYRDHATAIGRAFKLSDDISDGLKQDLSNPICTIYPKGPNLYIDVHNATNIKINDAPAAEHSSLHTGDIISLGDHLMTVISSS</sequence>
<dbReference type="InterPro" id="IPR043129">
    <property type="entry name" value="ATPase_NBD"/>
</dbReference>
<organism evidence="1 2">
    <name type="scientific">OM182 bacterium</name>
    <dbReference type="NCBI Taxonomy" id="2510334"/>
    <lineage>
        <taxon>Bacteria</taxon>
        <taxon>Pseudomonadati</taxon>
        <taxon>Pseudomonadota</taxon>
        <taxon>Gammaproteobacteria</taxon>
        <taxon>OMG group</taxon>
        <taxon>OM182 clade</taxon>
    </lineage>
</organism>
<dbReference type="Proteomes" id="UP000316199">
    <property type="component" value="Unassembled WGS sequence"/>
</dbReference>
<evidence type="ECO:0000313" key="2">
    <source>
        <dbReference type="Proteomes" id="UP000316199"/>
    </source>
</evidence>
<dbReference type="SUPFAM" id="SSF53067">
    <property type="entry name" value="Actin-like ATPase domain"/>
    <property type="match status" value="1"/>
</dbReference>
<comment type="caution">
    <text evidence="1">The sequence shown here is derived from an EMBL/GenBank/DDBJ whole genome shotgun (WGS) entry which is preliminary data.</text>
</comment>
<evidence type="ECO:0008006" key="3">
    <source>
        <dbReference type="Google" id="ProtNLM"/>
    </source>
</evidence>
<accession>A0A520S4B7</accession>
<dbReference type="EMBL" id="SHAG01000003">
    <property type="protein sequence ID" value="RZO77293.1"/>
    <property type="molecule type" value="Genomic_DNA"/>
</dbReference>